<dbReference type="Pfam" id="PF08885">
    <property type="entry name" value="GSCFA"/>
    <property type="match status" value="1"/>
</dbReference>
<reference evidence="2 3" key="1">
    <citation type="submission" date="2019-01" db="EMBL/GenBank/DDBJ databases">
        <title>Filimonas sp. strain TTM-71.</title>
        <authorList>
            <person name="Chen W.-M."/>
        </authorList>
    </citation>
    <scope>NUCLEOTIDE SEQUENCE [LARGE SCALE GENOMIC DNA]</scope>
    <source>
        <strain evidence="2 3">TTM-71</strain>
    </source>
</reference>
<accession>A0A4Q1DA60</accession>
<proteinExistence type="predicted"/>
<evidence type="ECO:0000259" key="1">
    <source>
        <dbReference type="Pfam" id="PF08885"/>
    </source>
</evidence>
<dbReference type="RefSeq" id="WP_129001185.1">
    <property type="nucleotide sequence ID" value="NZ_SDHZ01000001.1"/>
</dbReference>
<dbReference type="AlphaFoldDB" id="A0A4Q1DA60"/>
<sequence>MDFQVPIRIKPLDPLITHQDKLLLIGSCFTEHIGRNLEEAKFNVLQNPSGILFDPIGVCNSLVAYMENKQYAAGDLFELNEAWHSWMHHSRFSHPSAGQALAAINESQQQAHDFLKQADWLLITLGSSFVYKLKENGQPVVNCHKAPAQEFTKHLSTIEEIVTMLDGTIYRLFQFNPKLKIIFTISPVRHIRDGVTENNRSKARLIEAVHHLVNKLDRLYYFPAYELVIDVLRDYRFYDIDMVHPNYQATQFVLEHFKASCTDETARLIIEEVKRIALARRHRPFNPASQQHRQFLHSTMNKARELMELYPWIDFTEEMAYFESEWSDSTGSGFSSKQ</sequence>
<dbReference type="Proteomes" id="UP000290545">
    <property type="component" value="Unassembled WGS sequence"/>
</dbReference>
<organism evidence="2 3">
    <name type="scientific">Filimonas effusa</name>
    <dbReference type="NCBI Taxonomy" id="2508721"/>
    <lineage>
        <taxon>Bacteria</taxon>
        <taxon>Pseudomonadati</taxon>
        <taxon>Bacteroidota</taxon>
        <taxon>Chitinophagia</taxon>
        <taxon>Chitinophagales</taxon>
        <taxon>Chitinophagaceae</taxon>
        <taxon>Filimonas</taxon>
    </lineage>
</organism>
<protein>
    <submittedName>
        <fullName evidence="2">GSCFA domain-containing protein</fullName>
    </submittedName>
</protein>
<comment type="caution">
    <text evidence="2">The sequence shown here is derived from an EMBL/GenBank/DDBJ whole genome shotgun (WGS) entry which is preliminary data.</text>
</comment>
<keyword evidence="3" id="KW-1185">Reference proteome</keyword>
<evidence type="ECO:0000313" key="3">
    <source>
        <dbReference type="Proteomes" id="UP000290545"/>
    </source>
</evidence>
<name>A0A4Q1DA60_9BACT</name>
<gene>
    <name evidence="2" type="ORF">ESB13_01005</name>
</gene>
<feature type="domain" description="GSCFA" evidence="1">
    <location>
        <begin position="21"/>
        <end position="257"/>
    </location>
</feature>
<evidence type="ECO:0000313" key="2">
    <source>
        <dbReference type="EMBL" id="RXK85433.1"/>
    </source>
</evidence>
<dbReference type="EMBL" id="SDHZ01000001">
    <property type="protein sequence ID" value="RXK85433.1"/>
    <property type="molecule type" value="Genomic_DNA"/>
</dbReference>
<dbReference type="SUPFAM" id="SSF52266">
    <property type="entry name" value="SGNH hydrolase"/>
    <property type="match status" value="1"/>
</dbReference>
<dbReference type="OrthoDB" id="9807687at2"/>
<dbReference type="InterPro" id="IPR014982">
    <property type="entry name" value="GSCFA"/>
</dbReference>